<dbReference type="Pfam" id="PF07009">
    <property type="entry name" value="NusG_II"/>
    <property type="match status" value="1"/>
</dbReference>
<keyword evidence="1" id="KW-0812">Transmembrane</keyword>
<evidence type="ECO:0000313" key="2">
    <source>
        <dbReference type="EMBL" id="MST68574.1"/>
    </source>
</evidence>
<name>A0A6A8M9R9_9FIRM</name>
<feature type="transmembrane region" description="Helical" evidence="1">
    <location>
        <begin position="12"/>
        <end position="32"/>
    </location>
</feature>
<reference evidence="2" key="1">
    <citation type="submission" date="2019-09" db="EMBL/GenBank/DDBJ databases">
        <title>In-depth cultivation of the pig gut microbiome towards novel bacterial diversity and tailored functional studies.</title>
        <authorList>
            <person name="Wylensek D."/>
            <person name="Hitch T.C.A."/>
            <person name="Clavel T."/>
        </authorList>
    </citation>
    <scope>NUCLEOTIDE SEQUENCE</scope>
    <source>
        <strain evidence="2">RF-744-FAT-WT-3</strain>
    </source>
</reference>
<proteinExistence type="predicted"/>
<organism evidence="2">
    <name type="scientific">Baileyella intestinalis</name>
    <dbReference type="NCBI Taxonomy" id="2606709"/>
    <lineage>
        <taxon>Bacteria</taxon>
        <taxon>Bacillati</taxon>
        <taxon>Bacillota</taxon>
        <taxon>Clostridia</taxon>
        <taxon>Peptostreptococcales</taxon>
        <taxon>Anaerovoracaceae</taxon>
        <taxon>Baileyella</taxon>
    </lineage>
</organism>
<comment type="caution">
    <text evidence="2">The sequence shown here is derived from an EMBL/GenBank/DDBJ whole genome shotgun (WGS) entry which is preliminary data.</text>
</comment>
<evidence type="ECO:0000256" key="1">
    <source>
        <dbReference type="SAM" id="Phobius"/>
    </source>
</evidence>
<dbReference type="CDD" id="cd09911">
    <property type="entry name" value="Lin0431_like"/>
    <property type="match status" value="1"/>
</dbReference>
<dbReference type="AlphaFoldDB" id="A0A6A8M9R9"/>
<keyword evidence="1" id="KW-1133">Transmembrane helix</keyword>
<dbReference type="Gene3D" id="2.60.320.10">
    <property type="entry name" value="N-utilization substance G protein NusG, insert domain"/>
    <property type="match status" value="1"/>
</dbReference>
<accession>A0A6A8M9R9</accession>
<keyword evidence="1" id="KW-0472">Membrane</keyword>
<protein>
    <submittedName>
        <fullName evidence="2">NusG domain II-containing protein</fullName>
    </submittedName>
</protein>
<sequence length="126" mass="13695">MKLIKSFFTKADLILMAAIVILGLGISIFLAAGSHQGNKVEITKDGKLWGTYSLDGEHKITIRDGKERNVVKISGGKVTMESANCKNQVCVHHSPVSRTGESIVCLPHKIVVSIKGEDNEYDTISN</sequence>
<gene>
    <name evidence="2" type="ORF">FYJ66_03080</name>
</gene>
<dbReference type="RefSeq" id="WP_154572042.1">
    <property type="nucleotide sequence ID" value="NZ_VUNB01000002.1"/>
</dbReference>
<dbReference type="EMBL" id="VUNB01000002">
    <property type="protein sequence ID" value="MST68574.1"/>
    <property type="molecule type" value="Genomic_DNA"/>
</dbReference>
<dbReference type="InterPro" id="IPR038690">
    <property type="entry name" value="NusG_2_sf"/>
</dbReference>